<evidence type="ECO:0000313" key="2">
    <source>
        <dbReference type="EMBL" id="GAA4664167.1"/>
    </source>
</evidence>
<feature type="transmembrane region" description="Helical" evidence="1">
    <location>
        <begin position="42"/>
        <end position="61"/>
    </location>
</feature>
<dbReference type="Proteomes" id="UP001501295">
    <property type="component" value="Unassembled WGS sequence"/>
</dbReference>
<feature type="transmembrane region" description="Helical" evidence="1">
    <location>
        <begin position="126"/>
        <end position="146"/>
    </location>
</feature>
<dbReference type="EMBL" id="BAABLM010000001">
    <property type="protein sequence ID" value="GAA4664167.1"/>
    <property type="molecule type" value="Genomic_DNA"/>
</dbReference>
<keyword evidence="1" id="KW-0812">Transmembrane</keyword>
<feature type="transmembrane region" description="Helical" evidence="1">
    <location>
        <begin position="19"/>
        <end position="36"/>
    </location>
</feature>
<accession>A0ABP8VI46</accession>
<gene>
    <name evidence="2" type="ORF">GCM10025780_01190</name>
</gene>
<name>A0ABP8VI46_9MICO</name>
<protein>
    <submittedName>
        <fullName evidence="2">HdeD family acid-resistance protein</fullName>
    </submittedName>
</protein>
<keyword evidence="1" id="KW-0472">Membrane</keyword>
<keyword evidence="3" id="KW-1185">Reference proteome</keyword>
<feature type="transmembrane region" description="Helical" evidence="1">
    <location>
        <begin position="152"/>
        <end position="173"/>
    </location>
</feature>
<sequence>MTGTPPFGTTSLRGARTPVLVAAIVAIVLGAIALFFPRASLVTIAILFGISLLVIGLFRLFVAIRATALPTGVRVLTGVLAALIIIAALLCLFDPFQSLSLLGVVIGVGWIFEGVTGLIHARSGGLGLGLVAGVVAIVAGIVMLFLPILALSAFVIVAGIILIVVGITMLLHLPRRA</sequence>
<dbReference type="PANTHER" id="PTHR34989">
    <property type="entry name" value="PROTEIN HDED"/>
    <property type="match status" value="1"/>
</dbReference>
<proteinExistence type="predicted"/>
<reference evidence="3" key="1">
    <citation type="journal article" date="2019" name="Int. J. Syst. Evol. Microbiol.">
        <title>The Global Catalogue of Microorganisms (GCM) 10K type strain sequencing project: providing services to taxonomists for standard genome sequencing and annotation.</title>
        <authorList>
            <consortium name="The Broad Institute Genomics Platform"/>
            <consortium name="The Broad Institute Genome Sequencing Center for Infectious Disease"/>
            <person name="Wu L."/>
            <person name="Ma J."/>
        </authorList>
    </citation>
    <scope>NUCLEOTIDE SEQUENCE [LARGE SCALE GENOMIC DNA]</scope>
    <source>
        <strain evidence="3">JCM 18956</strain>
    </source>
</reference>
<dbReference type="Pfam" id="PF03729">
    <property type="entry name" value="DUF308"/>
    <property type="match status" value="2"/>
</dbReference>
<organism evidence="2 3">
    <name type="scientific">Frondihabitans cladoniiphilus</name>
    <dbReference type="NCBI Taxonomy" id="715785"/>
    <lineage>
        <taxon>Bacteria</taxon>
        <taxon>Bacillati</taxon>
        <taxon>Actinomycetota</taxon>
        <taxon>Actinomycetes</taxon>
        <taxon>Micrococcales</taxon>
        <taxon>Microbacteriaceae</taxon>
        <taxon>Frondihabitans</taxon>
    </lineage>
</organism>
<dbReference type="PANTHER" id="PTHR34989:SF1">
    <property type="entry name" value="PROTEIN HDED"/>
    <property type="match status" value="1"/>
</dbReference>
<feature type="transmembrane region" description="Helical" evidence="1">
    <location>
        <begin position="73"/>
        <end position="93"/>
    </location>
</feature>
<evidence type="ECO:0000256" key="1">
    <source>
        <dbReference type="SAM" id="Phobius"/>
    </source>
</evidence>
<comment type="caution">
    <text evidence="2">The sequence shown here is derived from an EMBL/GenBank/DDBJ whole genome shotgun (WGS) entry which is preliminary data.</text>
</comment>
<keyword evidence="1" id="KW-1133">Transmembrane helix</keyword>
<evidence type="ECO:0000313" key="3">
    <source>
        <dbReference type="Proteomes" id="UP001501295"/>
    </source>
</evidence>
<dbReference type="InterPro" id="IPR005325">
    <property type="entry name" value="DUF308_memb"/>
</dbReference>
<dbReference type="InterPro" id="IPR052712">
    <property type="entry name" value="Acid_resist_chaperone_HdeD"/>
</dbReference>
<feature type="transmembrane region" description="Helical" evidence="1">
    <location>
        <begin position="99"/>
        <end position="119"/>
    </location>
</feature>
<dbReference type="RefSeq" id="WP_345372005.1">
    <property type="nucleotide sequence ID" value="NZ_BAABLM010000001.1"/>
</dbReference>